<evidence type="ECO:0000256" key="5">
    <source>
        <dbReference type="ARBA" id="ARBA00022737"/>
    </source>
</evidence>
<dbReference type="PANTHER" id="PTHR46980">
    <property type="entry name" value="TRICALBIN-1-RELATED"/>
    <property type="match status" value="1"/>
</dbReference>
<dbReference type="InterPro" id="IPR017147">
    <property type="entry name" value="Tricalbin"/>
</dbReference>
<evidence type="ECO:0000256" key="4">
    <source>
        <dbReference type="ARBA" id="ARBA00022692"/>
    </source>
</evidence>
<keyword evidence="16" id="KW-1185">Reference proteome</keyword>
<sequence>MATANGDGQLNGNKRVPVHSFDPDASPQQKAAAAGKARDQLKSVKQSQKEPTEKEVQIDRGGGSSVVPTITVEDTDSSTKKLKVDGNVAAHQDEPPSPPGGFPSSPASAIPDWYVVGWRQASGIDKPPLPEGEERDKGVLDLFLTEQFYGDWYHNAAIIVVTVFASHFLTRFHFGWGWLFILLAFCNTYYATSMERFRRRARDDIQRELVKTRLGSDHETAEWMNNFLDRFWLIYEPVLSTTIVSSVDQVLSSNTPPFLDSLRLSDFTLGTKAPRIDRVHTHPKTDEDIVMMDWGISFTPNDVSDMTPRQVAAKVNPKIVLSVRVGKGLAVASMPILLEDITFSGLMRIRMKLMSNFPHIQIVDLCFLEKPVIDYVLKPIGGETFGFDIANIPGLSSFIREMTHATLAPMMYDPNVFTLNLEQLLSGAPLDAAIGVIQITLHSARGIKGHKIGGGTPDPYVSVSINNRNELAVTKYKHNTYNPTWMETKFILVNSLHESLTLNLYDFNDHRKDTLLGTASFDMAELQEDATRENISSNLLLDGKERGELKYDVSYYPVLKPEEGETEVPETSVGIVRLTLHQAKELDSSKSLSDDLSPLAKVFLASDPRHPIHTTKTFKHTKSPVWESAHEFLCADRKSSVITIQVIDDRDFLKDPCIGYMSVRLEDLLAFNPRNAGQGGEVEARDWFPLSDCKSGKLRVSAEWKPLNMAGSLHGASTYTPPIGVVRLWLDRATDVKNVEAALGGKSDPYVRVQVNNVTKARTEVINNNLNPVWNQIVYIPVHSLKESLLLECMDYQHLTRDRSLGTVELNLADIAEENPADASYPYKSRGVKEAQDPIRLDKGGAFKGQLHYRAEFVPALNLRGVKFEETEDKFNHPTGTQSGSGSDDDAGSVVTAATDLSSDREAATAVTIKRHQKGKKSVDSTMTNGAGGTGSVPASPISPTSPQQAEASKEENQEEQGVQMTTEELLGQQSGIIVFNVVSGLLAKKARLEVLLDDGYWPAFTTQRASSRKASWSYVGEGFIKELDFGKVWLRLNEADEGEKDDIIAEWRGDAKAFLQTTLEGPRSFTLQNGEEKNTSTVTIESRYVPVPVKLEPRESVNNQGSLHITLLDGRDLRAADRGGKSDPYVIFVLNGDKVSKSETIKKTLNPDWNEDFDISVRSRVGSELVAEVMDWDQVGKNDPLGEARINLEDLEPFEAVERTLPLALEKEGVKGRIRVRLLFKPEIIVKQRSKTSTFSTAGRAMTQLGGLPVQAGKGVFHGVTGVFKNHKGEEQAIPALPQAPAGQASHPVGVPSDQTAGGSPFNAHERLASGGSVSNEPGTLRVVVIDAKDLSSGDAKPYATLRLGDKEYRTKHTGKTAQPEWNETFDFSASALTPKLRVWVHDHKTLGKDKPLGDGEVDIWRHVSQETVSAADITVELRNGSGLVRLRVDFDPTTKPAGRPSSVSSNERSGPNMTSPSRFSLRGRRPGTGGDDDD</sequence>
<keyword evidence="2" id="KW-0813">Transport</keyword>
<keyword evidence="3" id="KW-0597">Phosphoprotein</keyword>
<protein>
    <submittedName>
        <fullName evidence="15">Tricalbin-2</fullName>
    </submittedName>
</protein>
<feature type="region of interest" description="Disordered" evidence="11">
    <location>
        <begin position="898"/>
        <end position="964"/>
    </location>
</feature>
<comment type="caution">
    <text evidence="15">The sequence shown here is derived from an EMBL/GenBank/DDBJ whole genome shotgun (WGS) entry which is preliminary data.</text>
</comment>
<gene>
    <name evidence="15" type="primary">TCB2</name>
    <name evidence="15" type="ORF">V5O48_004398</name>
</gene>
<evidence type="ECO:0000313" key="16">
    <source>
        <dbReference type="Proteomes" id="UP001465976"/>
    </source>
</evidence>
<name>A0ABR3FQ88_9AGAR</name>
<accession>A0ABR3FQ88</accession>
<dbReference type="Pfam" id="PF25669">
    <property type="entry name" value="SMP_MUG190-like"/>
    <property type="match status" value="1"/>
</dbReference>
<feature type="domain" description="C2" evidence="13">
    <location>
        <begin position="413"/>
        <end position="536"/>
    </location>
</feature>
<dbReference type="InterPro" id="IPR037762">
    <property type="entry name" value="C2C_Tricalbin"/>
</dbReference>
<evidence type="ECO:0000259" key="13">
    <source>
        <dbReference type="PROSITE" id="PS50004"/>
    </source>
</evidence>
<keyword evidence="7 12" id="KW-1133">Transmembrane helix</keyword>
<dbReference type="CDD" id="cd04052">
    <property type="entry name" value="C2B_Tricalbin-like"/>
    <property type="match status" value="1"/>
</dbReference>
<feature type="compositionally biased region" description="Basic and acidic residues" evidence="11">
    <location>
        <begin position="36"/>
        <end position="58"/>
    </location>
</feature>
<feature type="domain" description="SMP-LTD" evidence="14">
    <location>
        <begin position="217"/>
        <end position="422"/>
    </location>
</feature>
<evidence type="ECO:0000256" key="6">
    <source>
        <dbReference type="ARBA" id="ARBA00022824"/>
    </source>
</evidence>
<dbReference type="InterPro" id="IPR037761">
    <property type="entry name" value="C2A_Tricalbin"/>
</dbReference>
<feature type="region of interest" description="Disordered" evidence="11">
    <location>
        <begin position="874"/>
        <end position="893"/>
    </location>
</feature>
<evidence type="ECO:0000256" key="12">
    <source>
        <dbReference type="SAM" id="Phobius"/>
    </source>
</evidence>
<keyword evidence="6" id="KW-0256">Endoplasmic reticulum</keyword>
<dbReference type="Gene3D" id="2.60.40.150">
    <property type="entry name" value="C2 domain"/>
    <property type="match status" value="5"/>
</dbReference>
<dbReference type="PROSITE" id="PS51847">
    <property type="entry name" value="SMP"/>
    <property type="match status" value="1"/>
</dbReference>
<dbReference type="InterPro" id="IPR031468">
    <property type="entry name" value="SMP_LBD"/>
</dbReference>
<dbReference type="PIRSF" id="PIRSF037232">
    <property type="entry name" value="Tricalbin"/>
    <property type="match status" value="1"/>
</dbReference>
<evidence type="ECO:0000256" key="3">
    <source>
        <dbReference type="ARBA" id="ARBA00022553"/>
    </source>
</evidence>
<proteinExistence type="predicted"/>
<dbReference type="PROSITE" id="PS50004">
    <property type="entry name" value="C2"/>
    <property type="match status" value="5"/>
</dbReference>
<dbReference type="CDD" id="cd04040">
    <property type="entry name" value="C2D_Tricalbin-like"/>
    <property type="match status" value="1"/>
</dbReference>
<evidence type="ECO:0000256" key="9">
    <source>
        <dbReference type="ARBA" id="ARBA00023121"/>
    </source>
</evidence>
<dbReference type="InterPro" id="IPR056910">
    <property type="entry name" value="TCB1-3_C2"/>
</dbReference>
<feature type="region of interest" description="Disordered" evidence="11">
    <location>
        <begin position="1435"/>
        <end position="1480"/>
    </location>
</feature>
<evidence type="ECO:0000256" key="7">
    <source>
        <dbReference type="ARBA" id="ARBA00022989"/>
    </source>
</evidence>
<dbReference type="EMBL" id="JBAHYK010000147">
    <property type="protein sequence ID" value="KAL0577600.1"/>
    <property type="molecule type" value="Genomic_DNA"/>
</dbReference>
<dbReference type="CDD" id="cd04044">
    <property type="entry name" value="C2A_Tricalbin-like"/>
    <property type="match status" value="1"/>
</dbReference>
<evidence type="ECO:0000313" key="15">
    <source>
        <dbReference type="EMBL" id="KAL0577600.1"/>
    </source>
</evidence>
<feature type="domain" description="C2" evidence="13">
    <location>
        <begin position="557"/>
        <end position="678"/>
    </location>
</feature>
<feature type="compositionally biased region" description="Polar residues" evidence="11">
    <location>
        <begin position="1"/>
        <end position="12"/>
    </location>
</feature>
<feature type="domain" description="C2" evidence="13">
    <location>
        <begin position="694"/>
        <end position="825"/>
    </location>
</feature>
<keyword evidence="10 12" id="KW-0472">Membrane</keyword>
<evidence type="ECO:0000256" key="2">
    <source>
        <dbReference type="ARBA" id="ARBA00022448"/>
    </source>
</evidence>
<dbReference type="CDD" id="cd21678">
    <property type="entry name" value="SMP_TCB"/>
    <property type="match status" value="1"/>
</dbReference>
<dbReference type="Pfam" id="PF24920">
    <property type="entry name" value="C2_TCB1"/>
    <property type="match status" value="1"/>
</dbReference>
<feature type="compositionally biased region" description="Polar residues" evidence="11">
    <location>
        <begin position="1447"/>
        <end position="1464"/>
    </location>
</feature>
<dbReference type="InterPro" id="IPR000008">
    <property type="entry name" value="C2_dom"/>
</dbReference>
<dbReference type="InterPro" id="IPR035892">
    <property type="entry name" value="C2_domain_sf"/>
</dbReference>
<keyword evidence="4 12" id="KW-0812">Transmembrane</keyword>
<dbReference type="PANTHER" id="PTHR46980:SF2">
    <property type="entry name" value="TRICALBIN-1-RELATED"/>
    <property type="match status" value="1"/>
</dbReference>
<feature type="compositionally biased region" description="Polar residues" evidence="11">
    <location>
        <begin position="942"/>
        <end position="951"/>
    </location>
</feature>
<keyword evidence="8" id="KW-0445">Lipid transport</keyword>
<dbReference type="SUPFAM" id="SSF49562">
    <property type="entry name" value="C2 domain (Calcium/lipid-binding domain, CaLB)"/>
    <property type="match status" value="5"/>
</dbReference>
<dbReference type="Pfam" id="PF00168">
    <property type="entry name" value="C2"/>
    <property type="match status" value="5"/>
</dbReference>
<evidence type="ECO:0000256" key="11">
    <source>
        <dbReference type="SAM" id="MobiDB-lite"/>
    </source>
</evidence>
<feature type="transmembrane region" description="Helical" evidence="12">
    <location>
        <begin position="152"/>
        <end position="169"/>
    </location>
</feature>
<keyword evidence="9" id="KW-0446">Lipid-binding</keyword>
<dbReference type="SMART" id="SM00239">
    <property type="entry name" value="C2"/>
    <property type="match status" value="5"/>
</dbReference>
<feature type="transmembrane region" description="Helical" evidence="12">
    <location>
        <begin position="175"/>
        <end position="192"/>
    </location>
</feature>
<feature type="domain" description="C2" evidence="13">
    <location>
        <begin position="1301"/>
        <end position="1418"/>
    </location>
</feature>
<evidence type="ECO:0000256" key="1">
    <source>
        <dbReference type="ARBA" id="ARBA00004586"/>
    </source>
</evidence>
<reference evidence="15 16" key="1">
    <citation type="submission" date="2024-02" db="EMBL/GenBank/DDBJ databases">
        <title>A draft genome for the cacao thread blight pathogen Marasmius crinis-equi.</title>
        <authorList>
            <person name="Cohen S.P."/>
            <person name="Baruah I.K."/>
            <person name="Amoako-Attah I."/>
            <person name="Bukari Y."/>
            <person name="Meinhardt L.W."/>
            <person name="Bailey B.A."/>
        </authorList>
    </citation>
    <scope>NUCLEOTIDE SEQUENCE [LARGE SCALE GENOMIC DNA]</scope>
    <source>
        <strain evidence="15 16">GH-76</strain>
    </source>
</reference>
<feature type="region of interest" description="Disordered" evidence="11">
    <location>
        <begin position="1285"/>
        <end position="1320"/>
    </location>
</feature>
<dbReference type="InterPro" id="IPR052455">
    <property type="entry name" value="Tricalbin_domain"/>
</dbReference>
<keyword evidence="5" id="KW-0677">Repeat</keyword>
<dbReference type="PRINTS" id="PR00360">
    <property type="entry name" value="C2DOMAIN"/>
</dbReference>
<evidence type="ECO:0000256" key="8">
    <source>
        <dbReference type="ARBA" id="ARBA00023055"/>
    </source>
</evidence>
<feature type="region of interest" description="Disordered" evidence="11">
    <location>
        <begin position="1"/>
        <end position="81"/>
    </location>
</feature>
<dbReference type="InterPro" id="IPR037756">
    <property type="entry name" value="C2D_Tricalbin"/>
</dbReference>
<dbReference type="Proteomes" id="UP001465976">
    <property type="component" value="Unassembled WGS sequence"/>
</dbReference>
<dbReference type="InterPro" id="IPR037765">
    <property type="entry name" value="C2B_Tricalbin"/>
</dbReference>
<evidence type="ECO:0000256" key="10">
    <source>
        <dbReference type="ARBA" id="ARBA00023136"/>
    </source>
</evidence>
<evidence type="ECO:0000259" key="14">
    <source>
        <dbReference type="PROSITE" id="PS51847"/>
    </source>
</evidence>
<organism evidence="15 16">
    <name type="scientific">Marasmius crinis-equi</name>
    <dbReference type="NCBI Taxonomy" id="585013"/>
    <lineage>
        <taxon>Eukaryota</taxon>
        <taxon>Fungi</taxon>
        <taxon>Dikarya</taxon>
        <taxon>Basidiomycota</taxon>
        <taxon>Agaricomycotina</taxon>
        <taxon>Agaricomycetes</taxon>
        <taxon>Agaricomycetidae</taxon>
        <taxon>Agaricales</taxon>
        <taxon>Marasmiineae</taxon>
        <taxon>Marasmiaceae</taxon>
        <taxon>Marasmius</taxon>
    </lineage>
</organism>
<comment type="subcellular location">
    <subcellularLocation>
        <location evidence="1">Endoplasmic reticulum membrane</location>
    </subcellularLocation>
</comment>
<dbReference type="CDD" id="cd04045">
    <property type="entry name" value="C2C_Tricalbin-like"/>
    <property type="match status" value="1"/>
</dbReference>
<feature type="domain" description="C2" evidence="13">
    <location>
        <begin position="1088"/>
        <end position="1206"/>
    </location>
</feature>